<name>K7A815_9ALTE</name>
<feature type="signal peptide" evidence="1">
    <location>
        <begin position="1"/>
        <end position="20"/>
    </location>
</feature>
<sequence length="177" mass="19444">MIVRIFYTFCLLLLCLGVSAQVVYKTVKTDGSVVYSDVRSDGAVAVNLSSMNTVVVPALNNATSQKIGRINPAKTPRPEVQYIVSIRSPDAEQTLRDNSGAVMIDAEVLPKRSGKYQLIIDNQVVKTQSNRKFQLENINRGAHTIQVNFLDNSGKILASSKPQTFYLQKASALINVN</sequence>
<accession>K7A815</accession>
<feature type="domain" description="DUF4124" evidence="2">
    <location>
        <begin position="10"/>
        <end position="58"/>
    </location>
</feature>
<dbReference type="InterPro" id="IPR025392">
    <property type="entry name" value="DUF4124"/>
</dbReference>
<dbReference type="HOGENOM" id="CLU_110739_1_0_6"/>
<dbReference type="OrthoDB" id="7062774at2"/>
<dbReference type="Pfam" id="PF13511">
    <property type="entry name" value="DUF4124"/>
    <property type="match status" value="1"/>
</dbReference>
<keyword evidence="1" id="KW-0732">Signal</keyword>
<proteinExistence type="predicted"/>
<dbReference type="PATRIC" id="fig|1129794.4.peg.1333"/>
<dbReference type="STRING" id="1129794.C427_1346"/>
<organism evidence="3 4">
    <name type="scientific">Paraglaciecola psychrophila 170</name>
    <dbReference type="NCBI Taxonomy" id="1129794"/>
    <lineage>
        <taxon>Bacteria</taxon>
        <taxon>Pseudomonadati</taxon>
        <taxon>Pseudomonadota</taxon>
        <taxon>Gammaproteobacteria</taxon>
        <taxon>Alteromonadales</taxon>
        <taxon>Alteromonadaceae</taxon>
        <taxon>Paraglaciecola</taxon>
    </lineage>
</organism>
<gene>
    <name evidence="3" type="ORF">C427_1346</name>
</gene>
<dbReference type="eggNOG" id="ENOG5032YZ5">
    <property type="taxonomic scope" value="Bacteria"/>
</dbReference>
<dbReference type="Proteomes" id="UP000011864">
    <property type="component" value="Chromosome"/>
</dbReference>
<evidence type="ECO:0000259" key="2">
    <source>
        <dbReference type="Pfam" id="PF13511"/>
    </source>
</evidence>
<dbReference type="EMBL" id="CP003837">
    <property type="protein sequence ID" value="AGH43455.1"/>
    <property type="molecule type" value="Genomic_DNA"/>
</dbReference>
<evidence type="ECO:0000313" key="4">
    <source>
        <dbReference type="Proteomes" id="UP000011864"/>
    </source>
</evidence>
<keyword evidence="4" id="KW-1185">Reference proteome</keyword>
<dbReference type="KEGG" id="gps:C427_1346"/>
<dbReference type="AlphaFoldDB" id="K7A815"/>
<reference evidence="3 4" key="1">
    <citation type="journal article" date="2013" name="Genome Announc.">
        <title>Complete Genome Sequence of Glaciecola psychrophila Strain 170T.</title>
        <authorList>
            <person name="Yin J."/>
            <person name="Chen J."/>
            <person name="Liu G."/>
            <person name="Yu Y."/>
            <person name="Song L."/>
            <person name="Wang X."/>
            <person name="Qu X."/>
        </authorList>
    </citation>
    <scope>NUCLEOTIDE SEQUENCE [LARGE SCALE GENOMIC DNA]</scope>
    <source>
        <strain evidence="3 4">170</strain>
    </source>
</reference>
<protein>
    <recommendedName>
        <fullName evidence="2">DUF4124 domain-containing protein</fullName>
    </recommendedName>
</protein>
<feature type="chain" id="PRO_5003898848" description="DUF4124 domain-containing protein" evidence="1">
    <location>
        <begin position="21"/>
        <end position="177"/>
    </location>
</feature>
<evidence type="ECO:0000256" key="1">
    <source>
        <dbReference type="SAM" id="SignalP"/>
    </source>
</evidence>
<evidence type="ECO:0000313" key="3">
    <source>
        <dbReference type="EMBL" id="AGH43455.1"/>
    </source>
</evidence>